<feature type="domain" description="YdbS-like PH" evidence="3">
    <location>
        <begin position="85"/>
        <end position="139"/>
    </location>
</feature>
<dbReference type="AlphaFoldDB" id="A0A2V5J6L2"/>
<dbReference type="EMBL" id="QJVC01000010">
    <property type="protein sequence ID" value="PYI38310.1"/>
    <property type="molecule type" value="Genomic_DNA"/>
</dbReference>
<name>A0A2V5J6L2_9MICC</name>
<feature type="transmembrane region" description="Helical" evidence="2">
    <location>
        <begin position="21"/>
        <end position="42"/>
    </location>
</feature>
<proteinExistence type="predicted"/>
<comment type="caution">
    <text evidence="4">The sequence shown here is derived from an EMBL/GenBank/DDBJ whole genome shotgun (WGS) entry which is preliminary data.</text>
</comment>
<evidence type="ECO:0000313" key="5">
    <source>
        <dbReference type="Proteomes" id="UP000247980"/>
    </source>
</evidence>
<accession>A0A2V5J6L2</accession>
<reference evidence="4 5" key="1">
    <citation type="submission" date="2018-05" db="EMBL/GenBank/DDBJ databases">
        <title>Genetic diversity of glacier-inhabiting Cryobacterium bacteria in China and description of Cryobacterium mengkeensis sp. nov. and Arthrobacter glacialis sp. nov.</title>
        <authorList>
            <person name="Liu Q."/>
            <person name="Xin Y.-H."/>
        </authorList>
    </citation>
    <scope>NUCLEOTIDE SEQUENCE [LARGE SCALE GENOMIC DNA]</scope>
    <source>
        <strain evidence="4 5">B7</strain>
    </source>
</reference>
<feature type="region of interest" description="Disordered" evidence="1">
    <location>
        <begin position="179"/>
        <end position="199"/>
    </location>
</feature>
<feature type="transmembrane region" description="Helical" evidence="2">
    <location>
        <begin position="62"/>
        <end position="79"/>
    </location>
</feature>
<evidence type="ECO:0000256" key="1">
    <source>
        <dbReference type="SAM" id="MobiDB-lite"/>
    </source>
</evidence>
<dbReference type="Pfam" id="PF03703">
    <property type="entry name" value="bPH_2"/>
    <property type="match status" value="1"/>
</dbReference>
<evidence type="ECO:0000256" key="2">
    <source>
        <dbReference type="SAM" id="Phobius"/>
    </source>
</evidence>
<protein>
    <recommendedName>
        <fullName evidence="3">YdbS-like PH domain-containing protein</fullName>
    </recommendedName>
</protein>
<dbReference type="OrthoDB" id="4966830at2"/>
<dbReference type="RefSeq" id="WP_110485436.1">
    <property type="nucleotide sequence ID" value="NZ_QJVC01000010.1"/>
</dbReference>
<organism evidence="4 5">
    <name type="scientific">Arthrobacter psychrolactophilus</name>
    <dbReference type="NCBI Taxonomy" id="92442"/>
    <lineage>
        <taxon>Bacteria</taxon>
        <taxon>Bacillati</taxon>
        <taxon>Actinomycetota</taxon>
        <taxon>Actinomycetes</taxon>
        <taxon>Micrococcales</taxon>
        <taxon>Micrococcaceae</taxon>
        <taxon>Arthrobacter</taxon>
    </lineage>
</organism>
<evidence type="ECO:0000259" key="3">
    <source>
        <dbReference type="Pfam" id="PF03703"/>
    </source>
</evidence>
<keyword evidence="2" id="KW-0472">Membrane</keyword>
<keyword evidence="2" id="KW-1133">Transmembrane helix</keyword>
<dbReference type="InterPro" id="IPR005182">
    <property type="entry name" value="YdbS-like_PH"/>
</dbReference>
<keyword evidence="5" id="KW-1185">Reference proteome</keyword>
<feature type="compositionally biased region" description="Basic and acidic residues" evidence="1">
    <location>
        <begin position="187"/>
        <end position="199"/>
    </location>
</feature>
<gene>
    <name evidence="4" type="ORF">CVS30_11315</name>
</gene>
<keyword evidence="2" id="KW-0812">Transmembrane</keyword>
<sequence>MPRWLLADEQVEIRCRPHPRILLWPITVGLALIFAGSAGVAALQPGPFAKWASGAETLREPALFLVIAVVLFLLVIYPLRRVLRWAGTRYILTNQRLLVRRGLLARVKETHVLEQIQEVRPVQKWRQRMAASGDLQLHMFRGPMRTIAEVPALYRFNNEVQQAWTKVIRASIQQTPYQEGYSGDVDTTEKELRKLGRDS</sequence>
<dbReference type="Proteomes" id="UP000247980">
    <property type="component" value="Unassembled WGS sequence"/>
</dbReference>
<evidence type="ECO:0000313" key="4">
    <source>
        <dbReference type="EMBL" id="PYI38310.1"/>
    </source>
</evidence>